<evidence type="ECO:0000256" key="4">
    <source>
        <dbReference type="ARBA" id="ARBA00022583"/>
    </source>
</evidence>
<dbReference type="GO" id="GO:0005543">
    <property type="term" value="F:phospholipid binding"/>
    <property type="evidence" value="ECO:0007669"/>
    <property type="project" value="InterPro"/>
</dbReference>
<dbReference type="GO" id="GO:0030136">
    <property type="term" value="C:clathrin-coated vesicle"/>
    <property type="evidence" value="ECO:0007669"/>
    <property type="project" value="UniProtKB-SubCell"/>
</dbReference>
<evidence type="ECO:0000256" key="5">
    <source>
        <dbReference type="ARBA" id="ARBA00023034"/>
    </source>
</evidence>
<dbReference type="InterPro" id="IPR011417">
    <property type="entry name" value="ANTH_dom"/>
</dbReference>
<dbReference type="KEGG" id="ath:AT5G10410"/>
<evidence type="ECO:0000256" key="3">
    <source>
        <dbReference type="ARBA" id="ARBA00004600"/>
    </source>
</evidence>
<dbReference type="InterPro" id="IPR045192">
    <property type="entry name" value="AP180-like"/>
</dbReference>
<dbReference type="PANTHER" id="PTHR22951:SF72">
    <property type="entry name" value="ENTH DOMAIN-CONTAINING PROTEIN"/>
    <property type="match status" value="1"/>
</dbReference>
<reference evidence="12 14" key="3">
    <citation type="submission" date="2019-11" db="EMBL/GenBank/DDBJ databases">
        <authorList>
            <person name="Jiao W.-B."/>
            <person name="Schneeberger K."/>
        </authorList>
    </citation>
    <scope>NUCLEOTIDE SEQUENCE [LARGE SCALE GENOMIC DNA]</scope>
    <source>
        <strain evidence="14">cv. An-1</strain>
    </source>
</reference>
<dbReference type="EMBL" id="LUHQ01000005">
    <property type="protein sequence ID" value="OAO90155.1"/>
    <property type="molecule type" value="Genomic_DNA"/>
</dbReference>
<dbReference type="InterPro" id="IPR008942">
    <property type="entry name" value="ENTH_VHS"/>
</dbReference>
<evidence type="ECO:0000313" key="13">
    <source>
        <dbReference type="Proteomes" id="UP000078284"/>
    </source>
</evidence>
<dbReference type="EMBL" id="LR881470">
    <property type="protein sequence ID" value="CAD5331318.1"/>
    <property type="molecule type" value="Genomic_DNA"/>
</dbReference>
<dbReference type="CDD" id="cd16987">
    <property type="entry name" value="ANTH_N_AP180_plant"/>
    <property type="match status" value="1"/>
</dbReference>
<dbReference type="ExpressionAtlas" id="A0A178U951">
    <property type="expression patterns" value="baseline and differential"/>
</dbReference>
<evidence type="ECO:0000313" key="15">
    <source>
        <dbReference type="Proteomes" id="UP000516314"/>
    </source>
</evidence>
<sequence>MPGLKTHIIGKFKDKASIGKARLVHSFGSTAVKYIHLALLKSTTRTPNKPPNSDYVSAVISYSNSRYAPAAFSAALWRLRVTKNAIVATKSLIVIHKLIKSSRDKFEGLGHGRNNLKLNEFSDKSSNLTLELSQWIRWYGQYLDRLSWVPKVLGSFPNLLVNPKDKVEEKDRVSSYQTGYIIRQTDSLVSFFEHICTRPEIPPMFQNKIVDEIRELVIEDYFKIVRLVMVRLQVLFERLIKPGVKPIGDLGLNDFSLLLVRLVECKESLSGLFWRCRRLADDFWCLVEMLKAETEKKNNKQMIELAGLVQTTVKDDEEMIELVGSVQPEWVTFDDSDF</sequence>
<dbReference type="Proteomes" id="UP000516314">
    <property type="component" value="Chromosome 5"/>
</dbReference>
<evidence type="ECO:0000256" key="8">
    <source>
        <dbReference type="ARBA" id="ARBA00023329"/>
    </source>
</evidence>
<gene>
    <name evidence="11" type="ordered locus">AXX17_At5g10070</name>
    <name evidence="12" type="ORF">AN1_LOCUS21834</name>
    <name evidence="10" type="ORF">AT9943_LOCUS18798</name>
</gene>
<dbReference type="EMBL" id="CACRSJ010000110">
    <property type="protein sequence ID" value="VYS66432.1"/>
    <property type="molecule type" value="Genomic_DNA"/>
</dbReference>
<dbReference type="GO" id="GO:0005905">
    <property type="term" value="C:clathrin-coated pit"/>
    <property type="evidence" value="ECO:0007669"/>
    <property type="project" value="UniProtKB-SubCell"/>
</dbReference>
<dbReference type="Pfam" id="PF07651">
    <property type="entry name" value="ANTH"/>
    <property type="match status" value="1"/>
</dbReference>
<dbReference type="FunFam" id="1.25.40.90:FF:000035">
    <property type="entry name" value="Putative clathrin assembly protein At4g40080"/>
    <property type="match status" value="1"/>
</dbReference>
<protein>
    <submittedName>
        <fullName evidence="10">(thale cress) hypothetical protein</fullName>
    </submittedName>
</protein>
<dbReference type="AlphaFoldDB" id="A0A178U951"/>
<dbReference type="InterPro" id="IPR048050">
    <property type="entry name" value="ANTH_N_plant"/>
</dbReference>
<keyword evidence="8" id="KW-0968">Cytoplasmic vesicle</keyword>
<organism evidence="11 13">
    <name type="scientific">Arabidopsis thaliana</name>
    <name type="common">Mouse-ear cress</name>
    <dbReference type="NCBI Taxonomy" id="3702"/>
    <lineage>
        <taxon>Eukaryota</taxon>
        <taxon>Viridiplantae</taxon>
        <taxon>Streptophyta</taxon>
        <taxon>Embryophyta</taxon>
        <taxon>Tracheophyta</taxon>
        <taxon>Spermatophyta</taxon>
        <taxon>Magnoliopsida</taxon>
        <taxon>eudicotyledons</taxon>
        <taxon>Gunneridae</taxon>
        <taxon>Pentapetalae</taxon>
        <taxon>rosids</taxon>
        <taxon>malvids</taxon>
        <taxon>Brassicales</taxon>
        <taxon>Brassicaceae</taxon>
        <taxon>Camelineae</taxon>
        <taxon>Arabidopsis</taxon>
    </lineage>
</organism>
<dbReference type="PANTHER" id="PTHR22951">
    <property type="entry name" value="CLATHRIN ASSEMBLY PROTEIN"/>
    <property type="match status" value="1"/>
</dbReference>
<accession>A0A178U951</accession>
<dbReference type="Proteomes" id="UP000426265">
    <property type="component" value="Unassembled WGS sequence"/>
</dbReference>
<dbReference type="SMR" id="A0A178U951"/>
<keyword evidence="7" id="KW-0168">Coated pit</keyword>
<keyword evidence="4" id="KW-0254">Endocytosis</keyword>
<dbReference type="Proteomes" id="UP000078284">
    <property type="component" value="Chromosome 5"/>
</dbReference>
<comment type="subcellular location">
    <subcellularLocation>
        <location evidence="1">Cytoplasmic vesicle</location>
        <location evidence="1">Clathrin-coated vesicle</location>
    </subcellularLocation>
    <subcellularLocation>
        <location evidence="2">Golgi apparatus</location>
    </subcellularLocation>
    <subcellularLocation>
        <location evidence="3">Membrane</location>
        <location evidence="3">Clathrin-coated pit</location>
    </subcellularLocation>
</comment>
<keyword evidence="5" id="KW-0333">Golgi apparatus</keyword>
<dbReference type="RefSeq" id="NP_196603.1">
    <property type="nucleotide sequence ID" value="NM_121079.3"/>
</dbReference>
<reference evidence="11" key="2">
    <citation type="submission" date="2016-03" db="EMBL/GenBank/DDBJ databases">
        <title>Full-length assembly of Arabidopsis thaliana Ler reveals the complement of translocations and inversions.</title>
        <authorList>
            <person name="Zapata L."/>
            <person name="Schneeberger K."/>
            <person name="Ossowski S."/>
        </authorList>
    </citation>
    <scope>NUCLEOTIDE SEQUENCE [LARGE SCALE GENOMIC DNA]</scope>
    <source>
        <tissue evidence="11">Leaf</tissue>
    </source>
</reference>
<keyword evidence="6" id="KW-0472">Membrane</keyword>
<reference evidence="10 15" key="4">
    <citation type="submission" date="2020-09" db="EMBL/GenBank/DDBJ databases">
        <authorList>
            <person name="Ashkenazy H."/>
        </authorList>
    </citation>
    <scope>NUCLEOTIDE SEQUENCE [LARGE SCALE GENOMIC DNA]</scope>
    <source>
        <strain evidence="15">cv. Cdm-0</strain>
    </source>
</reference>
<name>A0A178U951_ARATH</name>
<evidence type="ECO:0000313" key="12">
    <source>
        <dbReference type="EMBL" id="VYS66432.1"/>
    </source>
</evidence>
<dbReference type="PROSITE" id="PS50942">
    <property type="entry name" value="ENTH"/>
    <property type="match status" value="1"/>
</dbReference>
<dbReference type="GO" id="GO:0005794">
    <property type="term" value="C:Golgi apparatus"/>
    <property type="evidence" value="ECO:0007669"/>
    <property type="project" value="UniProtKB-SubCell"/>
</dbReference>
<evidence type="ECO:0000256" key="6">
    <source>
        <dbReference type="ARBA" id="ARBA00023136"/>
    </source>
</evidence>
<evidence type="ECO:0000313" key="11">
    <source>
        <dbReference type="EMBL" id="OAO90155.1"/>
    </source>
</evidence>
<evidence type="ECO:0000259" key="9">
    <source>
        <dbReference type="PROSITE" id="PS50942"/>
    </source>
</evidence>
<dbReference type="SUPFAM" id="SSF48464">
    <property type="entry name" value="ENTH/VHS domain"/>
    <property type="match status" value="1"/>
</dbReference>
<evidence type="ECO:0000256" key="1">
    <source>
        <dbReference type="ARBA" id="ARBA00004132"/>
    </source>
</evidence>
<dbReference type="GO" id="GO:0072583">
    <property type="term" value="P:clathrin-dependent endocytosis"/>
    <property type="evidence" value="ECO:0007669"/>
    <property type="project" value="InterPro"/>
</dbReference>
<dbReference type="SMART" id="SM00273">
    <property type="entry name" value="ENTH"/>
    <property type="match status" value="1"/>
</dbReference>
<dbReference type="Gene3D" id="1.25.40.90">
    <property type="match status" value="1"/>
</dbReference>
<proteinExistence type="predicted"/>
<dbReference type="OMA" id="FFEHICT"/>
<dbReference type="InterPro" id="IPR013809">
    <property type="entry name" value="ENTH"/>
</dbReference>
<feature type="domain" description="ENTH" evidence="9">
    <location>
        <begin position="27"/>
        <end position="157"/>
    </location>
</feature>
<evidence type="ECO:0000256" key="2">
    <source>
        <dbReference type="ARBA" id="ARBA00004555"/>
    </source>
</evidence>
<dbReference type="GO" id="GO:0048268">
    <property type="term" value="P:clathrin coat assembly"/>
    <property type="evidence" value="ECO:0007669"/>
    <property type="project" value="InterPro"/>
</dbReference>
<reference evidence="13" key="1">
    <citation type="journal article" date="2016" name="Proc. Natl. Acad. Sci. U.S.A.">
        <title>Chromosome-level assembly of Arabidopsis thaliana Ler reveals the extent of translocation and inversion polymorphisms.</title>
        <authorList>
            <person name="Zapata L."/>
            <person name="Ding J."/>
            <person name="Willing E.M."/>
            <person name="Hartwig B."/>
            <person name="Bezdan D."/>
            <person name="Jiao W.B."/>
            <person name="Patel V."/>
            <person name="Velikkakam James G."/>
            <person name="Koornneef M."/>
            <person name="Ossowski S."/>
            <person name="Schneeberger K."/>
        </authorList>
    </citation>
    <scope>NUCLEOTIDE SEQUENCE [LARGE SCALE GENOMIC DNA]</scope>
    <source>
        <strain evidence="13">cv. Landsberg erecta</strain>
    </source>
</reference>
<evidence type="ECO:0000256" key="7">
    <source>
        <dbReference type="ARBA" id="ARBA00023176"/>
    </source>
</evidence>
<evidence type="ECO:0000313" key="14">
    <source>
        <dbReference type="Proteomes" id="UP000426265"/>
    </source>
</evidence>
<evidence type="ECO:0000313" key="10">
    <source>
        <dbReference type="EMBL" id="CAD5331318.1"/>
    </source>
</evidence>